<keyword evidence="2" id="KW-0131">Cell cycle</keyword>
<dbReference type="InterPro" id="IPR020984">
    <property type="entry name" value="Speedy"/>
</dbReference>
<comment type="similarity">
    <text evidence="1">Belongs to the Speedy/Ringo family.</text>
</comment>
<dbReference type="EMBL" id="JAACNH010000001">
    <property type="protein sequence ID" value="KAG8454313.1"/>
    <property type="molecule type" value="Genomic_DNA"/>
</dbReference>
<evidence type="ECO:0000256" key="2">
    <source>
        <dbReference type="ARBA" id="ARBA00023306"/>
    </source>
</evidence>
<dbReference type="PANTHER" id="PTHR31545:SF2">
    <property type="entry name" value="SPEEDY PROTEIN C"/>
    <property type="match status" value="1"/>
</dbReference>
<gene>
    <name evidence="4" type="ORF">GDO86_000817</name>
</gene>
<dbReference type="OrthoDB" id="9442170at2759"/>
<proteinExistence type="inferred from homology"/>
<feature type="region of interest" description="Disordered" evidence="3">
    <location>
        <begin position="1"/>
        <end position="25"/>
    </location>
</feature>
<protein>
    <submittedName>
        <fullName evidence="4">Uncharacterized protein</fullName>
    </submittedName>
</protein>
<dbReference type="PANTHER" id="PTHR31545">
    <property type="entry name" value="SEEDY PROTEIN A/C FAMILY MEMBER"/>
    <property type="match status" value="1"/>
</dbReference>
<comment type="caution">
    <text evidence="4">The sequence shown here is derived from an EMBL/GenBank/DDBJ whole genome shotgun (WGS) entry which is preliminary data.</text>
</comment>
<dbReference type="AlphaFoldDB" id="A0A8T2KDD7"/>
<evidence type="ECO:0000313" key="5">
    <source>
        <dbReference type="Proteomes" id="UP000812440"/>
    </source>
</evidence>
<dbReference type="Proteomes" id="UP000812440">
    <property type="component" value="Chromosome 1"/>
</dbReference>
<accession>A0A8T2KDD7</accession>
<dbReference type="InterPro" id="IPR052316">
    <property type="entry name" value="Speedy-Ringo_regulator"/>
</dbReference>
<evidence type="ECO:0000313" key="4">
    <source>
        <dbReference type="EMBL" id="KAG8454313.1"/>
    </source>
</evidence>
<reference evidence="4" key="1">
    <citation type="thesis" date="2020" institute="ProQuest LLC" country="789 East Eisenhower Parkway, Ann Arbor, MI, USA">
        <title>Comparative Genomics and Chromosome Evolution.</title>
        <authorList>
            <person name="Mudd A.B."/>
        </authorList>
    </citation>
    <scope>NUCLEOTIDE SEQUENCE</scope>
    <source>
        <strain evidence="4">Female2</strain>
        <tissue evidence="4">Blood</tissue>
    </source>
</reference>
<evidence type="ECO:0000256" key="1">
    <source>
        <dbReference type="ARBA" id="ARBA00010932"/>
    </source>
</evidence>
<evidence type="ECO:0000256" key="3">
    <source>
        <dbReference type="SAM" id="MobiDB-lite"/>
    </source>
</evidence>
<keyword evidence="5" id="KW-1185">Reference proteome</keyword>
<organism evidence="4 5">
    <name type="scientific">Hymenochirus boettgeri</name>
    <name type="common">Congo dwarf clawed frog</name>
    <dbReference type="NCBI Taxonomy" id="247094"/>
    <lineage>
        <taxon>Eukaryota</taxon>
        <taxon>Metazoa</taxon>
        <taxon>Chordata</taxon>
        <taxon>Craniata</taxon>
        <taxon>Vertebrata</taxon>
        <taxon>Euteleostomi</taxon>
        <taxon>Amphibia</taxon>
        <taxon>Batrachia</taxon>
        <taxon>Anura</taxon>
        <taxon>Pipoidea</taxon>
        <taxon>Pipidae</taxon>
        <taxon>Pipinae</taxon>
        <taxon>Hymenochirus</taxon>
    </lineage>
</organism>
<name>A0A8T2KDD7_9PIPI</name>
<dbReference type="Pfam" id="PF11357">
    <property type="entry name" value="Spy1"/>
    <property type="match status" value="1"/>
</dbReference>
<dbReference type="GO" id="GO:0019901">
    <property type="term" value="F:protein kinase binding"/>
    <property type="evidence" value="ECO:0007669"/>
    <property type="project" value="InterPro"/>
</dbReference>
<sequence length="150" mass="17206">MPRDGPVQKSLRQAPPRHGPGIFPSGKLQDHEITALNFFAALLLAVEMEEDFFTSIIDYRLGKESEEVSAKLKRAKMELWTRMDYRALVTRQSCDQMMAANPSHWAWQREQSDDQGWARKEIAESTAIICLASYCQMKLRLRNGNGFLTK</sequence>